<dbReference type="Gene3D" id="2.120.10.30">
    <property type="entry name" value="TolB, C-terminal domain"/>
    <property type="match status" value="1"/>
</dbReference>
<dbReference type="EMBL" id="VNHS01000005">
    <property type="protein sequence ID" value="TYP74496.1"/>
    <property type="molecule type" value="Genomic_DNA"/>
</dbReference>
<reference evidence="2 3" key="1">
    <citation type="submission" date="2019-07" db="EMBL/GenBank/DDBJ databases">
        <title>Genomic Encyclopedia of Type Strains, Phase III (KMG-III): the genomes of soil and plant-associated and newly described type strains.</title>
        <authorList>
            <person name="Whitman W."/>
        </authorList>
    </citation>
    <scope>NUCLEOTIDE SEQUENCE [LARGE SCALE GENOMIC DNA]</scope>
    <source>
        <strain evidence="2 3">BL24</strain>
    </source>
</reference>
<dbReference type="PANTHER" id="PTHR35580">
    <property type="entry name" value="CELL SURFACE GLYCOPROTEIN (S-LAYER PROTEIN)-LIKE PROTEIN"/>
    <property type="match status" value="1"/>
</dbReference>
<dbReference type="InterPro" id="IPR010620">
    <property type="entry name" value="SBBP_repeat"/>
</dbReference>
<dbReference type="PANTHER" id="PTHR35580:SF1">
    <property type="entry name" value="PHYTASE-LIKE DOMAIN-CONTAINING PROTEIN"/>
    <property type="match status" value="1"/>
</dbReference>
<protein>
    <submittedName>
        <fullName evidence="2">Beta-propeller repeat-containing protein</fullName>
    </submittedName>
</protein>
<dbReference type="AlphaFoldDB" id="A0A5S5C7X6"/>
<name>A0A5S5C7X6_9BACL</name>
<comment type="caution">
    <text evidence="2">The sequence shown here is derived from an EMBL/GenBank/DDBJ whole genome shotgun (WGS) entry which is preliminary data.</text>
</comment>
<dbReference type="Pfam" id="PF06739">
    <property type="entry name" value="SBBP"/>
    <property type="match status" value="7"/>
</dbReference>
<keyword evidence="3" id="KW-1185">Reference proteome</keyword>
<organism evidence="2 3">
    <name type="scientific">Paenibacillus methanolicus</name>
    <dbReference type="NCBI Taxonomy" id="582686"/>
    <lineage>
        <taxon>Bacteria</taxon>
        <taxon>Bacillati</taxon>
        <taxon>Bacillota</taxon>
        <taxon>Bacilli</taxon>
        <taxon>Bacillales</taxon>
        <taxon>Paenibacillaceae</taxon>
        <taxon>Paenibacillus</taxon>
    </lineage>
</organism>
<dbReference type="SUPFAM" id="SSF101898">
    <property type="entry name" value="NHL repeat"/>
    <property type="match status" value="2"/>
</dbReference>
<proteinExistence type="predicted"/>
<dbReference type="Pfam" id="PF25778">
    <property type="entry name" value="DUF7948"/>
    <property type="match status" value="1"/>
</dbReference>
<gene>
    <name evidence="2" type="ORF">BCM02_10540</name>
</gene>
<accession>A0A5S5C7X6</accession>
<dbReference type="InterPro" id="IPR057708">
    <property type="entry name" value="DUF7948"/>
</dbReference>
<dbReference type="InterPro" id="IPR011042">
    <property type="entry name" value="6-blade_b-propeller_TolB-like"/>
</dbReference>
<dbReference type="Proteomes" id="UP000323257">
    <property type="component" value="Unassembled WGS sequence"/>
</dbReference>
<evidence type="ECO:0000313" key="3">
    <source>
        <dbReference type="Proteomes" id="UP000323257"/>
    </source>
</evidence>
<dbReference type="InterPro" id="IPR052918">
    <property type="entry name" value="Motility_Chemotaxis_Reg"/>
</dbReference>
<feature type="domain" description="DUF7948" evidence="1">
    <location>
        <begin position="2"/>
        <end position="203"/>
    </location>
</feature>
<dbReference type="RefSeq" id="WP_148929758.1">
    <property type="nucleotide sequence ID" value="NZ_VNHS01000005.1"/>
</dbReference>
<sequence length="783" mass="81131">MDDRFRFEARGPGYRYAFGSDRVWLSFHRANPVENGGEAHGVTLVWELLNARPGLVPEGVSADQGTFSYFRGQDPAYHYANIPLYREVAYRQVWPGIDLVFQACEGKLKYDVILSPGARLEDVKLLCQGAEELRMDDDGNLQFVTPLGTFADLKPVAYQSIENVVKPVECRFALRKEADGSRSVGFETGEEYRPDYALVIDPILAFSTYLGGTDFDQGHAIAVDSAGNVYVTGDTGSADFPVTPGAFDTTLGGTTDVFVTKFDPTGTALVYSTYLGGSGTGDQGFGIAVDASGHAYVTGAAQSADFPVTPGAFQTDFGGGIDGFVTKLNPAGTALVYSTYLGGGGSDIGRGIAVDASGNAYMTGETTSADFPVTPGAFQTMIGGGSDAFVAKLNPAGTALVYSTYLGGSGGDFGRGGIAIDASGSAYVAGTTQSANFPVTPGCVQPLFGGVQDAFAAKLNPLGTGLVYSTYLGGTSSDSGESIAIDASGNAYVTGQTFSADFPVTAGAFDTTFEPTNMAYITKVNALGSALVYSTYLGGSGGNNEGRGITVDSFGHASVTGSTSAADFPVTPDAIQPLYGDNQDAFVTRLNPSGSALIFSTYLGGSGPGLDLGRKIASDASGNLYVVGDTESTDFPVTAQAFQPELAGSRDAFVAKIQFAGAFSTGVLDNRSGAGMLASGLHVLISNENADEFAVIEIVAFYLSGTDRIPYAHELFSLAPNTVAARNFAASFDAFEIQYAISGLAAGDTLVSVFPTDGNGNATASGRVLPTEAAPVFRITPVP</sequence>
<evidence type="ECO:0000259" key="1">
    <source>
        <dbReference type="Pfam" id="PF25778"/>
    </source>
</evidence>
<dbReference type="OrthoDB" id="9796428at2"/>
<evidence type="ECO:0000313" key="2">
    <source>
        <dbReference type="EMBL" id="TYP74496.1"/>
    </source>
</evidence>